<organism evidence="1">
    <name type="scientific">marine sediment metagenome</name>
    <dbReference type="NCBI Taxonomy" id="412755"/>
    <lineage>
        <taxon>unclassified sequences</taxon>
        <taxon>metagenomes</taxon>
        <taxon>ecological metagenomes</taxon>
    </lineage>
</organism>
<accession>X0YQY9</accession>
<dbReference type="EMBL" id="BART01008832">
    <property type="protein sequence ID" value="GAG58729.1"/>
    <property type="molecule type" value="Genomic_DNA"/>
</dbReference>
<sequence>MKPYRKIKCAGHTFKMYYPCNSINKNGLVGEINYPKNFVKIANKSQGFKRTKSEIEASIMHEIVHMVDRYYNNDGLSENKVCLLSQG</sequence>
<comment type="caution">
    <text evidence="1">The sequence shown here is derived from an EMBL/GenBank/DDBJ whole genome shotgun (WGS) entry which is preliminary data.</text>
</comment>
<dbReference type="AlphaFoldDB" id="X0YQY9"/>
<gene>
    <name evidence="1" type="ORF">S01H4_19755</name>
</gene>
<feature type="non-terminal residue" evidence="1">
    <location>
        <position position="87"/>
    </location>
</feature>
<proteinExistence type="predicted"/>
<name>X0YQY9_9ZZZZ</name>
<protein>
    <recommendedName>
        <fullName evidence="2">SprT-like domain-containing protein</fullName>
    </recommendedName>
</protein>
<reference evidence="1" key="1">
    <citation type="journal article" date="2014" name="Front. Microbiol.">
        <title>High frequency of phylogenetically diverse reductive dehalogenase-homologous genes in deep subseafloor sedimentary metagenomes.</title>
        <authorList>
            <person name="Kawai M."/>
            <person name="Futagami T."/>
            <person name="Toyoda A."/>
            <person name="Takaki Y."/>
            <person name="Nishi S."/>
            <person name="Hori S."/>
            <person name="Arai W."/>
            <person name="Tsubouchi T."/>
            <person name="Morono Y."/>
            <person name="Uchiyama I."/>
            <person name="Ito T."/>
            <person name="Fujiyama A."/>
            <person name="Inagaki F."/>
            <person name="Takami H."/>
        </authorList>
    </citation>
    <scope>NUCLEOTIDE SEQUENCE</scope>
    <source>
        <strain evidence="1">Expedition CK06-06</strain>
    </source>
</reference>
<evidence type="ECO:0008006" key="2">
    <source>
        <dbReference type="Google" id="ProtNLM"/>
    </source>
</evidence>
<evidence type="ECO:0000313" key="1">
    <source>
        <dbReference type="EMBL" id="GAG58729.1"/>
    </source>
</evidence>